<keyword evidence="2" id="KW-1185">Reference proteome</keyword>
<dbReference type="RefSeq" id="WP_270044744.1">
    <property type="nucleotide sequence ID" value="NZ_JAPDOD010000047.1"/>
</dbReference>
<protein>
    <submittedName>
        <fullName evidence="1">Uncharacterized protein</fullName>
    </submittedName>
</protein>
<accession>A0A9X3N2I8</accession>
<proteinExistence type="predicted"/>
<evidence type="ECO:0000313" key="2">
    <source>
        <dbReference type="Proteomes" id="UP001149140"/>
    </source>
</evidence>
<gene>
    <name evidence="1" type="ORF">OM076_34780</name>
</gene>
<reference evidence="1" key="1">
    <citation type="submission" date="2022-10" db="EMBL/GenBank/DDBJ databases">
        <title>The WGS of Solirubrobacter ginsenosidimutans DSM 21036.</title>
        <authorList>
            <person name="Jiang Z."/>
        </authorList>
    </citation>
    <scope>NUCLEOTIDE SEQUENCE</scope>
    <source>
        <strain evidence="1">DSM 21036</strain>
    </source>
</reference>
<name>A0A9X3N2I8_9ACTN</name>
<evidence type="ECO:0000313" key="1">
    <source>
        <dbReference type="EMBL" id="MDA0165487.1"/>
    </source>
</evidence>
<sequence>MAKGTWWEYAVMRIRLVDAGAERWTFEANAWVDDREIYAETLQEHSWSRGGATRAGLPPSVARLGSVAPGRRAGIRDASVEFLALCSRKSTLAHHS</sequence>
<dbReference type="Proteomes" id="UP001149140">
    <property type="component" value="Unassembled WGS sequence"/>
</dbReference>
<comment type="caution">
    <text evidence="1">The sequence shown here is derived from an EMBL/GenBank/DDBJ whole genome shotgun (WGS) entry which is preliminary data.</text>
</comment>
<organism evidence="1 2">
    <name type="scientific">Solirubrobacter ginsenosidimutans</name>
    <dbReference type="NCBI Taxonomy" id="490573"/>
    <lineage>
        <taxon>Bacteria</taxon>
        <taxon>Bacillati</taxon>
        <taxon>Actinomycetota</taxon>
        <taxon>Thermoleophilia</taxon>
        <taxon>Solirubrobacterales</taxon>
        <taxon>Solirubrobacteraceae</taxon>
        <taxon>Solirubrobacter</taxon>
    </lineage>
</organism>
<dbReference type="AlphaFoldDB" id="A0A9X3N2I8"/>
<dbReference type="EMBL" id="JAPDOD010000047">
    <property type="protein sequence ID" value="MDA0165487.1"/>
    <property type="molecule type" value="Genomic_DNA"/>
</dbReference>